<sequence>MKRRKKSEEGGLTISPLVPAAVLALVLFGHGIRLLAYAAVLLPHEFAHAYAAEKLGYKAKSIHIAPYGVALEREKGYVRPLDEVKIALAGPLVNIFMAVTLAALWWVFPPIYSGTKYIAEASLFTAVLNLLPVYPMDGGRALRGVIEYRSSRKTACAVSRIVGICVGVAAVAGALALLVSGIGPAFATLGIFILASLAMPAAGEYGRIYALDGLSGRLRKGLPVREIMVSSECTLCELFSMLRPGAYTRFDVCDGRKVVFTVEEWQLEEFILRFSCDDTVISVAKSEAM</sequence>
<feature type="transmembrane region" description="Helical" evidence="12">
    <location>
        <begin position="185"/>
        <end position="210"/>
    </location>
</feature>
<evidence type="ECO:0000313" key="14">
    <source>
        <dbReference type="EMBL" id="HIW02360.1"/>
    </source>
</evidence>
<feature type="transmembrane region" description="Helical" evidence="12">
    <location>
        <begin position="12"/>
        <end position="28"/>
    </location>
</feature>
<comment type="similarity">
    <text evidence="3">Belongs to the peptidase M50B family.</text>
</comment>
<dbReference type="AlphaFoldDB" id="A0A9D1TR15"/>
<reference evidence="14" key="2">
    <citation type="submission" date="2021-04" db="EMBL/GenBank/DDBJ databases">
        <authorList>
            <person name="Gilroy R."/>
        </authorList>
    </citation>
    <scope>NUCLEOTIDE SEQUENCE</scope>
    <source>
        <strain evidence="14">12435</strain>
    </source>
</reference>
<keyword evidence="11 12" id="KW-0472">Membrane</keyword>
<dbReference type="PANTHER" id="PTHR39188:SF3">
    <property type="entry name" value="STAGE IV SPORULATION PROTEIN FB"/>
    <property type="match status" value="1"/>
</dbReference>
<keyword evidence="5 12" id="KW-0812">Transmembrane</keyword>
<evidence type="ECO:0000256" key="3">
    <source>
        <dbReference type="ARBA" id="ARBA00007931"/>
    </source>
</evidence>
<evidence type="ECO:0000256" key="4">
    <source>
        <dbReference type="ARBA" id="ARBA00022670"/>
    </source>
</evidence>
<dbReference type="GO" id="GO:0016020">
    <property type="term" value="C:membrane"/>
    <property type="evidence" value="ECO:0007669"/>
    <property type="project" value="UniProtKB-SubCell"/>
</dbReference>
<comment type="caution">
    <text evidence="14">The sequence shown here is derived from an EMBL/GenBank/DDBJ whole genome shotgun (WGS) entry which is preliminary data.</text>
</comment>
<dbReference type="Proteomes" id="UP000823990">
    <property type="component" value="Unassembled WGS sequence"/>
</dbReference>
<evidence type="ECO:0000256" key="11">
    <source>
        <dbReference type="ARBA" id="ARBA00023136"/>
    </source>
</evidence>
<dbReference type="Pfam" id="PF02163">
    <property type="entry name" value="Peptidase_M50"/>
    <property type="match status" value="1"/>
</dbReference>
<evidence type="ECO:0000256" key="9">
    <source>
        <dbReference type="ARBA" id="ARBA00022989"/>
    </source>
</evidence>
<keyword evidence="8" id="KW-0862">Zinc</keyword>
<accession>A0A9D1TR15</accession>
<organism evidence="14 15">
    <name type="scientific">Candidatus Protoclostridium stercorigallinarum</name>
    <dbReference type="NCBI Taxonomy" id="2838741"/>
    <lineage>
        <taxon>Bacteria</taxon>
        <taxon>Bacillati</taxon>
        <taxon>Bacillota</taxon>
        <taxon>Clostridia</taxon>
        <taxon>Candidatus Protoclostridium</taxon>
    </lineage>
</organism>
<dbReference type="InterPro" id="IPR008915">
    <property type="entry name" value="Peptidase_M50"/>
</dbReference>
<dbReference type="GO" id="GO:0008237">
    <property type="term" value="F:metallopeptidase activity"/>
    <property type="evidence" value="ECO:0007669"/>
    <property type="project" value="UniProtKB-KW"/>
</dbReference>
<keyword evidence="10" id="KW-0482">Metalloprotease</keyword>
<feature type="transmembrane region" description="Helical" evidence="12">
    <location>
        <begin position="86"/>
        <end position="108"/>
    </location>
</feature>
<evidence type="ECO:0000256" key="12">
    <source>
        <dbReference type="SAM" id="Phobius"/>
    </source>
</evidence>
<comment type="cofactor">
    <cofactor evidence="1">
        <name>Zn(2+)</name>
        <dbReference type="ChEBI" id="CHEBI:29105"/>
    </cofactor>
</comment>
<feature type="domain" description="Peptidase M50" evidence="13">
    <location>
        <begin position="117"/>
        <end position="162"/>
    </location>
</feature>
<gene>
    <name evidence="14" type="ORF">H9892_03390</name>
</gene>
<evidence type="ECO:0000256" key="5">
    <source>
        <dbReference type="ARBA" id="ARBA00022692"/>
    </source>
</evidence>
<evidence type="ECO:0000256" key="10">
    <source>
        <dbReference type="ARBA" id="ARBA00023049"/>
    </source>
</evidence>
<dbReference type="GO" id="GO:0046872">
    <property type="term" value="F:metal ion binding"/>
    <property type="evidence" value="ECO:0007669"/>
    <property type="project" value="UniProtKB-KW"/>
</dbReference>
<evidence type="ECO:0000256" key="6">
    <source>
        <dbReference type="ARBA" id="ARBA00022723"/>
    </source>
</evidence>
<keyword evidence="6" id="KW-0479">Metal-binding</keyword>
<feature type="transmembrane region" description="Helical" evidence="12">
    <location>
        <begin position="155"/>
        <end position="179"/>
    </location>
</feature>
<dbReference type="GO" id="GO:0006508">
    <property type="term" value="P:proteolysis"/>
    <property type="evidence" value="ECO:0007669"/>
    <property type="project" value="UniProtKB-KW"/>
</dbReference>
<keyword evidence="7" id="KW-0378">Hydrolase</keyword>
<comment type="subcellular location">
    <subcellularLocation>
        <location evidence="2">Membrane</location>
        <topology evidence="2">Multi-pass membrane protein</topology>
    </subcellularLocation>
</comment>
<keyword evidence="9 12" id="KW-1133">Transmembrane helix</keyword>
<reference evidence="14" key="1">
    <citation type="journal article" date="2021" name="PeerJ">
        <title>Extensive microbial diversity within the chicken gut microbiome revealed by metagenomics and culture.</title>
        <authorList>
            <person name="Gilroy R."/>
            <person name="Ravi A."/>
            <person name="Getino M."/>
            <person name="Pursley I."/>
            <person name="Horton D.L."/>
            <person name="Alikhan N.F."/>
            <person name="Baker D."/>
            <person name="Gharbi K."/>
            <person name="Hall N."/>
            <person name="Watson M."/>
            <person name="Adriaenssens E.M."/>
            <person name="Foster-Nyarko E."/>
            <person name="Jarju S."/>
            <person name="Secka A."/>
            <person name="Antonio M."/>
            <person name="Oren A."/>
            <person name="Chaudhuri R.R."/>
            <person name="La Ragione R."/>
            <person name="Hildebrand F."/>
            <person name="Pallen M.J."/>
        </authorList>
    </citation>
    <scope>NUCLEOTIDE SEQUENCE</scope>
    <source>
        <strain evidence="14">12435</strain>
    </source>
</reference>
<dbReference type="PANTHER" id="PTHR39188">
    <property type="entry name" value="MEMBRANE-ASSOCIATED ZINC METALLOPROTEASE M50B"/>
    <property type="match status" value="1"/>
</dbReference>
<name>A0A9D1TR15_9FIRM</name>
<proteinExistence type="inferred from homology"/>
<evidence type="ECO:0000256" key="7">
    <source>
        <dbReference type="ARBA" id="ARBA00022801"/>
    </source>
</evidence>
<evidence type="ECO:0000256" key="8">
    <source>
        <dbReference type="ARBA" id="ARBA00022833"/>
    </source>
</evidence>
<dbReference type="EMBL" id="DXHS01000058">
    <property type="protein sequence ID" value="HIW02360.1"/>
    <property type="molecule type" value="Genomic_DNA"/>
</dbReference>
<evidence type="ECO:0000259" key="13">
    <source>
        <dbReference type="Pfam" id="PF02163"/>
    </source>
</evidence>
<protein>
    <recommendedName>
        <fullName evidence="13">Peptidase M50 domain-containing protein</fullName>
    </recommendedName>
</protein>
<keyword evidence="4" id="KW-0645">Protease</keyword>
<evidence type="ECO:0000313" key="15">
    <source>
        <dbReference type="Proteomes" id="UP000823990"/>
    </source>
</evidence>
<evidence type="ECO:0000256" key="2">
    <source>
        <dbReference type="ARBA" id="ARBA00004141"/>
    </source>
</evidence>
<evidence type="ECO:0000256" key="1">
    <source>
        <dbReference type="ARBA" id="ARBA00001947"/>
    </source>
</evidence>